<dbReference type="Gene3D" id="3.40.47.10">
    <property type="match status" value="1"/>
</dbReference>
<feature type="domain" description="Chalcone/stilbene synthase C-terminal" evidence="3">
    <location>
        <begin position="290"/>
        <end position="431"/>
    </location>
</feature>
<reference evidence="5" key="1">
    <citation type="submission" date="2016-11" db="EMBL/GenBank/DDBJ databases">
        <authorList>
            <person name="Varghese N."/>
            <person name="Submissions S."/>
        </authorList>
    </citation>
    <scope>NUCLEOTIDE SEQUENCE [LARGE SCALE GENOMIC DNA]</scope>
    <source>
        <strain evidence="5">DSM 19978</strain>
    </source>
</reference>
<evidence type="ECO:0000256" key="2">
    <source>
        <dbReference type="ARBA" id="ARBA00022679"/>
    </source>
</evidence>
<dbReference type="AlphaFoldDB" id="A0A1M5P7L6"/>
<organism evidence="4 5">
    <name type="scientific">Flavobacterium fluvii</name>
    <dbReference type="NCBI Taxonomy" id="468056"/>
    <lineage>
        <taxon>Bacteria</taxon>
        <taxon>Pseudomonadati</taxon>
        <taxon>Bacteroidota</taxon>
        <taxon>Flavobacteriia</taxon>
        <taxon>Flavobacteriales</taxon>
        <taxon>Flavobacteriaceae</taxon>
        <taxon>Flavobacterium</taxon>
    </lineage>
</organism>
<dbReference type="InterPro" id="IPR012328">
    <property type="entry name" value="Chalcone/stilbene_synt_C"/>
</dbReference>
<evidence type="ECO:0000256" key="1">
    <source>
        <dbReference type="ARBA" id="ARBA00005531"/>
    </source>
</evidence>
<sequence>MFNTINWLIFFKNFSLNFTSGFNFKVMKNIIISNFHPILVGKLFDQTKLNQYTKFLYYHFQNLPKFDSTGSDFMDNELVNFGYISDQVDKYSVSSENINFRQCIIFEEVEDFIENIMEITSPSEYHFPIGFEVKRGHSFGPKIEVRMEWFKRKMGYVFDQFYSKTATRPENLVHVTCSGYSSPSVAQEAVIERNWETVQVTHSYHMGCYGAFPAIRTASSLICASPNNGRSDVVHTELLTAHLNLTEFSPGNTMICSLFSDGFIGYSLYEEKSFMADTSIKEKKGLRIIASHEVIIPDSLEDMSWDLGEYNFLMTLSKRVPVFIRKNIKSFLSFLCDKAGLDLEEQKSKMHFAIHPGGPKIIDYVVSELGVEKDQARWSYEVLRLHGNMSSATIPHVLDEIINDSTIESGTKVVAMAFGPGLTATGLLLEKI</sequence>
<dbReference type="STRING" id="468056.SAMN05443549_10995"/>
<dbReference type="SUPFAM" id="SSF53901">
    <property type="entry name" value="Thiolase-like"/>
    <property type="match status" value="2"/>
</dbReference>
<dbReference type="GO" id="GO:0016747">
    <property type="term" value="F:acyltransferase activity, transferring groups other than amino-acyl groups"/>
    <property type="evidence" value="ECO:0007669"/>
    <property type="project" value="InterPro"/>
</dbReference>
<dbReference type="InterPro" id="IPR011141">
    <property type="entry name" value="Polyketide_synthase_type-III"/>
</dbReference>
<dbReference type="EMBL" id="FQWB01000009">
    <property type="protein sequence ID" value="SHG97786.1"/>
    <property type="molecule type" value="Genomic_DNA"/>
</dbReference>
<protein>
    <submittedName>
        <fullName evidence="4">Predicted naringenin-chalcone synthase</fullName>
    </submittedName>
</protein>
<dbReference type="OrthoDB" id="9786288at2"/>
<accession>A0A1M5P7L6</accession>
<gene>
    <name evidence="4" type="ORF">SAMN05443549_10995</name>
</gene>
<comment type="similarity">
    <text evidence="1">Belongs to the thiolase-like superfamily. Chalcone/stilbene synthases family.</text>
</comment>
<dbReference type="PANTHER" id="PTHR11877">
    <property type="entry name" value="HYDROXYMETHYLGLUTARYL-COA SYNTHASE"/>
    <property type="match status" value="1"/>
</dbReference>
<evidence type="ECO:0000259" key="3">
    <source>
        <dbReference type="Pfam" id="PF02797"/>
    </source>
</evidence>
<dbReference type="InterPro" id="IPR016039">
    <property type="entry name" value="Thiolase-like"/>
</dbReference>
<dbReference type="Proteomes" id="UP000184516">
    <property type="component" value="Unassembled WGS sequence"/>
</dbReference>
<dbReference type="PANTHER" id="PTHR11877:SF46">
    <property type="entry name" value="TYPE III POLYKETIDE SYNTHASE A"/>
    <property type="match status" value="1"/>
</dbReference>
<keyword evidence="2" id="KW-0808">Transferase</keyword>
<dbReference type="GO" id="GO:0030639">
    <property type="term" value="P:polyketide biosynthetic process"/>
    <property type="evidence" value="ECO:0007669"/>
    <property type="project" value="TreeGrafter"/>
</dbReference>
<proteinExistence type="inferred from homology"/>
<keyword evidence="5" id="KW-1185">Reference proteome</keyword>
<evidence type="ECO:0000313" key="5">
    <source>
        <dbReference type="Proteomes" id="UP000184516"/>
    </source>
</evidence>
<name>A0A1M5P7L6_9FLAO</name>
<dbReference type="Pfam" id="PF02797">
    <property type="entry name" value="Chal_sti_synt_C"/>
    <property type="match status" value="1"/>
</dbReference>
<evidence type="ECO:0000313" key="4">
    <source>
        <dbReference type="EMBL" id="SHG97786.1"/>
    </source>
</evidence>